<sequence>MSVAAVTPYYREDARELFFAHESVLRQSLRARHIMVADGYPNPAVATWDCEHVTLPAAHRDAGNFARGVGALHAFQSGADYVCFLDADNWLQTNHVSSLRGAMVRSGAEIGVSRRLLRRLDRSVLDPFDWESDGARFADTGTVMLSRAAIEIATLWATMPPELSGAGDRVIWGAINQRNFTIVRTELATTNYKTKWAVHYTGRGETAPAGTVDLSYVQSSEAYWQALPDHDKRRLLMGRN</sequence>
<dbReference type="InterPro" id="IPR029044">
    <property type="entry name" value="Nucleotide-diphossugar_trans"/>
</dbReference>
<dbReference type="EMBL" id="JAUFPT010000076">
    <property type="protein sequence ID" value="MDN3573459.1"/>
    <property type="molecule type" value="Genomic_DNA"/>
</dbReference>
<dbReference type="RefSeq" id="WP_238290548.1">
    <property type="nucleotide sequence ID" value="NZ_BPQS01000024.1"/>
</dbReference>
<keyword evidence="2" id="KW-1185">Reference proteome</keyword>
<evidence type="ECO:0000313" key="1">
    <source>
        <dbReference type="EMBL" id="MDN3573459.1"/>
    </source>
</evidence>
<comment type="caution">
    <text evidence="1">The sequence shown here is derived from an EMBL/GenBank/DDBJ whole genome shotgun (WGS) entry which is preliminary data.</text>
</comment>
<proteinExistence type="predicted"/>
<organism evidence="1 2">
    <name type="scientific">Methylobacterium longum</name>
    <dbReference type="NCBI Taxonomy" id="767694"/>
    <lineage>
        <taxon>Bacteria</taxon>
        <taxon>Pseudomonadati</taxon>
        <taxon>Pseudomonadota</taxon>
        <taxon>Alphaproteobacteria</taxon>
        <taxon>Hyphomicrobiales</taxon>
        <taxon>Methylobacteriaceae</taxon>
        <taxon>Methylobacterium</taxon>
    </lineage>
</organism>
<gene>
    <name evidence="1" type="ORF">QWZ18_22905</name>
</gene>
<name>A0ABT8AU34_9HYPH</name>
<accession>A0ABT8AU34</accession>
<dbReference type="Proteomes" id="UP001244297">
    <property type="component" value="Unassembled WGS sequence"/>
</dbReference>
<protein>
    <submittedName>
        <fullName evidence="1">Glycosyltransferase family 2 protein</fullName>
    </submittedName>
</protein>
<reference evidence="2" key="1">
    <citation type="journal article" date="2019" name="Int. J. Syst. Evol. Microbiol.">
        <title>The Global Catalogue of Microorganisms (GCM) 10K type strain sequencing project: providing services to taxonomists for standard genome sequencing and annotation.</title>
        <authorList>
            <consortium name="The Broad Institute Genomics Platform"/>
            <consortium name="The Broad Institute Genome Sequencing Center for Infectious Disease"/>
            <person name="Wu L."/>
            <person name="Ma J."/>
        </authorList>
    </citation>
    <scope>NUCLEOTIDE SEQUENCE [LARGE SCALE GENOMIC DNA]</scope>
    <source>
        <strain evidence="2">CECT 7806</strain>
    </source>
</reference>
<dbReference type="SUPFAM" id="SSF53448">
    <property type="entry name" value="Nucleotide-diphospho-sugar transferases"/>
    <property type="match status" value="1"/>
</dbReference>
<evidence type="ECO:0000313" key="2">
    <source>
        <dbReference type="Proteomes" id="UP001244297"/>
    </source>
</evidence>